<comment type="caution">
    <text evidence="1">The sequence shown here is derived from an EMBL/GenBank/DDBJ whole genome shotgun (WGS) entry which is preliminary data.</text>
</comment>
<proteinExistence type="predicted"/>
<dbReference type="EMBL" id="CAKMUD010000127">
    <property type="protein sequence ID" value="CAH1603516.1"/>
    <property type="molecule type" value="Genomic_DNA"/>
</dbReference>
<dbReference type="AlphaFoldDB" id="A0AAU9QWH1"/>
<organism evidence="1 2">
    <name type="scientific">Vibrio jasicida</name>
    <dbReference type="NCBI Taxonomy" id="766224"/>
    <lineage>
        <taxon>Bacteria</taxon>
        <taxon>Pseudomonadati</taxon>
        <taxon>Pseudomonadota</taxon>
        <taxon>Gammaproteobacteria</taxon>
        <taxon>Vibrionales</taxon>
        <taxon>Vibrionaceae</taxon>
        <taxon>Vibrio</taxon>
    </lineage>
</organism>
<evidence type="ECO:0000313" key="1">
    <source>
        <dbReference type="EMBL" id="CAH1603516.1"/>
    </source>
</evidence>
<dbReference type="RefSeq" id="WP_409590376.1">
    <property type="nucleotide sequence ID" value="NZ_CAKMTZ010000137.1"/>
</dbReference>
<gene>
    <name evidence="1" type="ORF">THF1A12_70235</name>
</gene>
<dbReference type="Proteomes" id="UP001295462">
    <property type="component" value="Unassembled WGS sequence"/>
</dbReference>
<reference evidence="1" key="1">
    <citation type="submission" date="2022-01" db="EMBL/GenBank/DDBJ databases">
        <authorList>
            <person name="Lagorce A."/>
        </authorList>
    </citation>
    <scope>NUCLEOTIDE SEQUENCE</scope>
    <source>
        <strain evidence="1">Th15_F1_A12</strain>
    </source>
</reference>
<sequence>MEVDKKTMKQLGVRVPKNVKLFYTETDKEYQFSFTVKKVGKRGHEVG</sequence>
<evidence type="ECO:0000313" key="2">
    <source>
        <dbReference type="Proteomes" id="UP001295462"/>
    </source>
</evidence>
<evidence type="ECO:0008006" key="3">
    <source>
        <dbReference type="Google" id="ProtNLM"/>
    </source>
</evidence>
<name>A0AAU9QWH1_9VIBR</name>
<accession>A0AAU9QWH1</accession>
<protein>
    <recommendedName>
        <fullName evidence="3">AbrB family transcriptional regulator</fullName>
    </recommendedName>
</protein>